<name>A0A226NPP5_CALSU</name>
<dbReference type="InterPro" id="IPR027417">
    <property type="entry name" value="P-loop_NTPase"/>
</dbReference>
<accession>A0A226NPP5</accession>
<dbReference type="PROSITE" id="PS51194">
    <property type="entry name" value="HELICASE_CTER"/>
    <property type="match status" value="1"/>
</dbReference>
<protein>
    <recommendedName>
        <fullName evidence="7">ATP-dependent RNA helicase</fullName>
        <ecNumber evidence="7">3.6.4.13</ecNumber>
    </recommendedName>
</protein>
<evidence type="ECO:0000256" key="2">
    <source>
        <dbReference type="ARBA" id="ARBA00022801"/>
    </source>
</evidence>
<dbReference type="Pfam" id="PF13959">
    <property type="entry name" value="CTE_SPB4"/>
    <property type="match status" value="1"/>
</dbReference>
<comment type="similarity">
    <text evidence="6">Belongs to the DEAD box helicase family.</text>
</comment>
<evidence type="ECO:0000259" key="10">
    <source>
        <dbReference type="PROSITE" id="PS51194"/>
    </source>
</evidence>
<dbReference type="OrthoDB" id="422663at2759"/>
<evidence type="ECO:0000256" key="8">
    <source>
        <dbReference type="SAM" id="MobiDB-lite"/>
    </source>
</evidence>
<keyword evidence="5 7" id="KW-0694">RNA-binding</keyword>
<feature type="compositionally biased region" description="Basic residues" evidence="8">
    <location>
        <begin position="572"/>
        <end position="583"/>
    </location>
</feature>
<dbReference type="Proteomes" id="UP000198323">
    <property type="component" value="Unassembled WGS sequence"/>
</dbReference>
<feature type="region of interest" description="Disordered" evidence="8">
    <location>
        <begin position="557"/>
        <end position="591"/>
    </location>
</feature>
<dbReference type="InterPro" id="IPR000629">
    <property type="entry name" value="RNA-helicase_DEAD-box_CS"/>
</dbReference>
<dbReference type="PROSITE" id="PS51192">
    <property type="entry name" value="HELICASE_ATP_BIND_1"/>
    <property type="match status" value="1"/>
</dbReference>
<evidence type="ECO:0000313" key="11">
    <source>
        <dbReference type="EMBL" id="OXB69079.1"/>
    </source>
</evidence>
<dbReference type="Pfam" id="PF00271">
    <property type="entry name" value="Helicase_C"/>
    <property type="match status" value="1"/>
</dbReference>
<dbReference type="InterPro" id="IPR014001">
    <property type="entry name" value="Helicase_ATP-bd"/>
</dbReference>
<dbReference type="PANTHER" id="PTHR24031">
    <property type="entry name" value="RNA HELICASE"/>
    <property type="match status" value="1"/>
</dbReference>
<evidence type="ECO:0000256" key="7">
    <source>
        <dbReference type="RuleBase" id="RU365068"/>
    </source>
</evidence>
<comment type="catalytic activity">
    <reaction evidence="7">
        <text>ATP + H2O = ADP + phosphate + H(+)</text>
        <dbReference type="Rhea" id="RHEA:13065"/>
        <dbReference type="ChEBI" id="CHEBI:15377"/>
        <dbReference type="ChEBI" id="CHEBI:15378"/>
        <dbReference type="ChEBI" id="CHEBI:30616"/>
        <dbReference type="ChEBI" id="CHEBI:43474"/>
        <dbReference type="ChEBI" id="CHEBI:456216"/>
        <dbReference type="EC" id="3.6.4.13"/>
    </reaction>
</comment>
<evidence type="ECO:0000259" key="9">
    <source>
        <dbReference type="PROSITE" id="PS51192"/>
    </source>
</evidence>
<evidence type="ECO:0000256" key="5">
    <source>
        <dbReference type="ARBA" id="ARBA00022884"/>
    </source>
</evidence>
<sequence length="591" mass="65882">MEADGPLLLNVGPAPGRIATITTVLKICSMTSVQKQTIPVLLQGKDALVRSQTGSGKTLAYGIPLVQSLQGMKSKIQRSDGPYALVLVPTREVGDPLFSALLSLALQTFDTIQKLLKPFTWIVPGVLMGGEKRKSEKARLRKGINILISTPGRLVDHIRSTECIHFRRTQWLIIDEADRILDLGFEKDVTVILNALNAERETRQNVLLSATLTEGVTRLADISLNDPIRISIADEIQKSLKPAVQTETKANSSSKCLDQENFAVPETLKQYFVMVPSKLRLVTLAAFILGKCKCEKQHKMIIFFSSCEQVEFHYELLVNVLSGELESEQPKRSSVSSVCLQFLRLHGNMEQEDVAARGLDLPQVTWIVQYNAPASPAEYIHRIGRTARIGCHGNSLLVLAPSEAEYVSLLASHKINVSEIKVEKVLSSLMKDDRFKLHRPRNKKSCGTDPQEVRERATVLQTKFEDYVHSSKGSIQWAKKALQSFLCAYTAYPRSLKHIFHIKSIHLGHVAKSFGLRDAPQNLITLPTANSKKKTKPGPLRSDLLKKTHGKHRLAEILRSEYSSGMDTGVSKVKKKKKKKQRKPGNQQKPV</sequence>
<dbReference type="CDD" id="cd18787">
    <property type="entry name" value="SF2_C_DEAD"/>
    <property type="match status" value="1"/>
</dbReference>
<dbReference type="CDD" id="cd17949">
    <property type="entry name" value="DEADc_DDX31"/>
    <property type="match status" value="1"/>
</dbReference>
<dbReference type="SMART" id="SM00490">
    <property type="entry name" value="HELICc"/>
    <property type="match status" value="1"/>
</dbReference>
<comment type="caution">
    <text evidence="11">The sequence shown here is derived from an EMBL/GenBank/DDBJ whole genome shotgun (WGS) entry which is preliminary data.</text>
</comment>
<feature type="domain" description="Helicase ATP-binding" evidence="9">
    <location>
        <begin position="38"/>
        <end position="230"/>
    </location>
</feature>
<keyword evidence="12" id="KW-1185">Reference proteome</keyword>
<dbReference type="GO" id="GO:0003724">
    <property type="term" value="F:RNA helicase activity"/>
    <property type="evidence" value="ECO:0007669"/>
    <property type="project" value="UniProtKB-EC"/>
</dbReference>
<dbReference type="Gene3D" id="3.40.50.300">
    <property type="entry name" value="P-loop containing nucleotide triphosphate hydrolases"/>
    <property type="match status" value="2"/>
</dbReference>
<dbReference type="PROSITE" id="PS00039">
    <property type="entry name" value="DEAD_ATP_HELICASE"/>
    <property type="match status" value="1"/>
</dbReference>
<keyword evidence="2 6" id="KW-0378">Hydrolase</keyword>
<dbReference type="GO" id="GO:0003723">
    <property type="term" value="F:RNA binding"/>
    <property type="evidence" value="ECO:0007669"/>
    <property type="project" value="UniProtKB-UniRule"/>
</dbReference>
<evidence type="ECO:0000256" key="3">
    <source>
        <dbReference type="ARBA" id="ARBA00022806"/>
    </source>
</evidence>
<feature type="domain" description="Helicase C-terminal" evidence="10">
    <location>
        <begin position="267"/>
        <end position="426"/>
    </location>
</feature>
<evidence type="ECO:0000256" key="4">
    <source>
        <dbReference type="ARBA" id="ARBA00022840"/>
    </source>
</evidence>
<evidence type="ECO:0000313" key="12">
    <source>
        <dbReference type="Proteomes" id="UP000198323"/>
    </source>
</evidence>
<comment type="domain">
    <text evidence="7">The Q motif is unique to and characteristic of the DEAD box family of RNA helicases and controls ATP binding and hydrolysis.</text>
</comment>
<dbReference type="AlphaFoldDB" id="A0A226NPP5"/>
<dbReference type="InterPro" id="IPR011545">
    <property type="entry name" value="DEAD/DEAH_box_helicase_dom"/>
</dbReference>
<dbReference type="InterPro" id="IPR001650">
    <property type="entry name" value="Helicase_C-like"/>
</dbReference>
<organism evidence="11 12">
    <name type="scientific">Callipepla squamata</name>
    <name type="common">Scaled quail</name>
    <dbReference type="NCBI Taxonomy" id="9009"/>
    <lineage>
        <taxon>Eukaryota</taxon>
        <taxon>Metazoa</taxon>
        <taxon>Chordata</taxon>
        <taxon>Craniata</taxon>
        <taxon>Vertebrata</taxon>
        <taxon>Euteleostomi</taxon>
        <taxon>Archelosauria</taxon>
        <taxon>Archosauria</taxon>
        <taxon>Dinosauria</taxon>
        <taxon>Saurischia</taxon>
        <taxon>Theropoda</taxon>
        <taxon>Coelurosauria</taxon>
        <taxon>Aves</taxon>
        <taxon>Neognathae</taxon>
        <taxon>Galloanserae</taxon>
        <taxon>Galliformes</taxon>
        <taxon>Odontophoridae</taxon>
        <taxon>Callipepla</taxon>
    </lineage>
</organism>
<keyword evidence="4 6" id="KW-0067">ATP-binding</keyword>
<dbReference type="SMART" id="SM01178">
    <property type="entry name" value="DUF4217"/>
    <property type="match status" value="1"/>
</dbReference>
<dbReference type="EMBL" id="MCFN01000004">
    <property type="protein sequence ID" value="OXB69079.1"/>
    <property type="molecule type" value="Genomic_DNA"/>
</dbReference>
<evidence type="ECO:0000256" key="6">
    <source>
        <dbReference type="RuleBase" id="RU000492"/>
    </source>
</evidence>
<reference evidence="11 12" key="1">
    <citation type="submission" date="2016-07" db="EMBL/GenBank/DDBJ databases">
        <title>Disparate Historic Effective Population Sizes Predicted by Modern Levels of Genome Diversity for the Scaled Quail (Callipepla squamata) and the Northern Bobwhite (Colinus virginianus): Inferences from First and Second Generation Draft Genome Assemblies for Sympatric New World Quail.</title>
        <authorList>
            <person name="Oldeschulte D.L."/>
            <person name="Halley Y.A."/>
            <person name="Bhattarai E.K."/>
            <person name="Brashear W.A."/>
            <person name="Hill J."/>
            <person name="Metz R.P."/>
            <person name="Johnson C.D."/>
            <person name="Rollins D."/>
            <person name="Peterson M.J."/>
            <person name="Bickhart D.M."/>
            <person name="Decker J.E."/>
            <person name="Seabury C.M."/>
        </authorList>
    </citation>
    <scope>NUCLEOTIDE SEQUENCE [LARGE SCALE GENOMIC DNA]</scope>
    <source>
        <strain evidence="11 12">Texas</strain>
        <tissue evidence="11">Leg muscle</tissue>
    </source>
</reference>
<dbReference type="GO" id="GO:0005524">
    <property type="term" value="F:ATP binding"/>
    <property type="evidence" value="ECO:0007669"/>
    <property type="project" value="UniProtKB-UniRule"/>
</dbReference>
<dbReference type="STRING" id="9009.A0A226NPP5"/>
<evidence type="ECO:0000256" key="1">
    <source>
        <dbReference type="ARBA" id="ARBA00022741"/>
    </source>
</evidence>
<keyword evidence="1 6" id="KW-0547">Nucleotide-binding</keyword>
<dbReference type="GO" id="GO:0016887">
    <property type="term" value="F:ATP hydrolysis activity"/>
    <property type="evidence" value="ECO:0007669"/>
    <property type="project" value="RHEA"/>
</dbReference>
<dbReference type="SUPFAM" id="SSF52540">
    <property type="entry name" value="P-loop containing nucleoside triphosphate hydrolases"/>
    <property type="match status" value="2"/>
</dbReference>
<dbReference type="Pfam" id="PF00270">
    <property type="entry name" value="DEAD"/>
    <property type="match status" value="1"/>
</dbReference>
<gene>
    <name evidence="11" type="ORF">ASZ78_009555</name>
</gene>
<proteinExistence type="inferred from homology"/>
<dbReference type="EC" id="3.6.4.13" evidence="7"/>
<dbReference type="SMART" id="SM00487">
    <property type="entry name" value="DEXDc"/>
    <property type="match status" value="1"/>
</dbReference>
<keyword evidence="3 6" id="KW-0347">Helicase</keyword>
<comment type="function">
    <text evidence="7">RNA helicase.</text>
</comment>
<dbReference type="InterPro" id="IPR025313">
    <property type="entry name" value="SPB4-like_CTE"/>
</dbReference>